<dbReference type="PROSITE" id="PS01040">
    <property type="entry name" value="SBP_BACTERIAL_5"/>
    <property type="match status" value="1"/>
</dbReference>
<evidence type="ECO:0000256" key="1">
    <source>
        <dbReference type="ARBA" id="ARBA00004196"/>
    </source>
</evidence>
<dbReference type="GO" id="GO:0030288">
    <property type="term" value="C:outer membrane-bounded periplasmic space"/>
    <property type="evidence" value="ECO:0007669"/>
    <property type="project" value="TreeGrafter"/>
</dbReference>
<keyword evidence="4 5" id="KW-0732">Signal</keyword>
<comment type="similarity">
    <text evidence="2">Belongs to the bacterial solute-binding protein 5 family.</text>
</comment>
<keyword evidence="8" id="KW-1185">Reference proteome</keyword>
<dbReference type="Gene3D" id="3.40.190.10">
    <property type="entry name" value="Periplasmic binding protein-like II"/>
    <property type="match status" value="1"/>
</dbReference>
<evidence type="ECO:0000313" key="8">
    <source>
        <dbReference type="Proteomes" id="UP000294656"/>
    </source>
</evidence>
<dbReference type="CDD" id="cd08504">
    <property type="entry name" value="PBP2_OppA"/>
    <property type="match status" value="1"/>
</dbReference>
<feature type="chain" id="PRO_5020964965" evidence="5">
    <location>
        <begin position="25"/>
        <end position="537"/>
    </location>
</feature>
<dbReference type="RefSeq" id="WP_133504072.1">
    <property type="nucleotide sequence ID" value="NZ_SNXC01000012.1"/>
</dbReference>
<dbReference type="Proteomes" id="UP000294656">
    <property type="component" value="Unassembled WGS sequence"/>
</dbReference>
<dbReference type="InterPro" id="IPR023765">
    <property type="entry name" value="SBP_5_CS"/>
</dbReference>
<feature type="signal peptide" evidence="5">
    <location>
        <begin position="1"/>
        <end position="24"/>
    </location>
</feature>
<sequence>MKSKSSLRLAAFFSATLSCLSVHAAVIPEGVTLSPVQDIVRNGGQEPTSIDPQLIQEDAGWIRAFDLFEGLYSQDSEGNLEPGVASSYAVNEDNTVYTFNLRKDAKWSNGDSVTAHDFVYGFQRAVAPKTASPYAWYMQIPSIVNADHIINGDIEPSELGVKALDDYTFQVTLERPVPYFMKMITYPTMFPAPKKAIEKWGASWTKPEHIVSNGAYTLKTWNVNEKMELVRNPQYWNNAETVINKVTYLPITDGSAQFKRYQAGDLDVSGFPLSHFKKIKKDLPNDVRIDPMLGIYYYIFNTNVAPFNDIRVRKALSYSIDREMITKYVLGTGQLPAYGFAPEAVAGYTPPKLDYSTWTQKERDNKAMALLKDAGYSKSNPLSFTLLYNTNEFHKKLAIAIAAMWKKTLGVKVTLENQEWKTALSTMSAGNFQVGRYAWISDYNEASSTLDVLTSEHGNNYGHYQRQAYDNLMNQSRTMKDPSKQYQAAEKIAIEEDMAVAPIYQYTSVKVVKPYVGGYNPNPQAVVYTRNLYIKSH</sequence>
<protein>
    <submittedName>
        <fullName evidence="7">Oligopeptide transport system substrate-binding protein</fullName>
    </submittedName>
</protein>
<dbReference type="InterPro" id="IPR030678">
    <property type="entry name" value="Peptide/Ni-bd"/>
</dbReference>
<dbReference type="SUPFAM" id="SSF53850">
    <property type="entry name" value="Periplasmic binding protein-like II"/>
    <property type="match status" value="1"/>
</dbReference>
<keyword evidence="3" id="KW-0813">Transport</keyword>
<dbReference type="EMBL" id="SNXC01000012">
    <property type="protein sequence ID" value="TDO97503.1"/>
    <property type="molecule type" value="Genomic_DNA"/>
</dbReference>
<dbReference type="PROSITE" id="PS51257">
    <property type="entry name" value="PROKAR_LIPOPROTEIN"/>
    <property type="match status" value="1"/>
</dbReference>
<comment type="caution">
    <text evidence="7">The sequence shown here is derived from an EMBL/GenBank/DDBJ whole genome shotgun (WGS) entry which is preliminary data.</text>
</comment>
<accession>A0A4R6M7Y9</accession>
<dbReference type="FunFam" id="3.90.76.10:FF:000001">
    <property type="entry name" value="Oligopeptide ABC transporter substrate-binding protein"/>
    <property type="match status" value="1"/>
</dbReference>
<gene>
    <name evidence="7" type="ORF">DFP79_2324</name>
</gene>
<dbReference type="InterPro" id="IPR000914">
    <property type="entry name" value="SBP_5_dom"/>
</dbReference>
<dbReference type="GO" id="GO:1904680">
    <property type="term" value="F:peptide transmembrane transporter activity"/>
    <property type="evidence" value="ECO:0007669"/>
    <property type="project" value="TreeGrafter"/>
</dbReference>
<dbReference type="OrthoDB" id="9801912at2"/>
<dbReference type="GO" id="GO:0043190">
    <property type="term" value="C:ATP-binding cassette (ABC) transporter complex"/>
    <property type="evidence" value="ECO:0007669"/>
    <property type="project" value="InterPro"/>
</dbReference>
<dbReference type="Gene3D" id="3.90.76.10">
    <property type="entry name" value="Dipeptide-binding Protein, Domain 1"/>
    <property type="match status" value="1"/>
</dbReference>
<evidence type="ECO:0000256" key="5">
    <source>
        <dbReference type="SAM" id="SignalP"/>
    </source>
</evidence>
<name>A0A4R6M7Y9_9GAMM</name>
<dbReference type="PIRSF" id="PIRSF002741">
    <property type="entry name" value="MppA"/>
    <property type="match status" value="1"/>
</dbReference>
<evidence type="ECO:0000256" key="4">
    <source>
        <dbReference type="ARBA" id="ARBA00022729"/>
    </source>
</evidence>
<feature type="domain" description="Solute-binding protein family 5" evidence="6">
    <location>
        <begin position="80"/>
        <end position="459"/>
    </location>
</feature>
<dbReference type="AlphaFoldDB" id="A0A4R6M7Y9"/>
<dbReference type="PANTHER" id="PTHR30290">
    <property type="entry name" value="PERIPLASMIC BINDING COMPONENT OF ABC TRANSPORTER"/>
    <property type="match status" value="1"/>
</dbReference>
<evidence type="ECO:0000259" key="6">
    <source>
        <dbReference type="Pfam" id="PF00496"/>
    </source>
</evidence>
<evidence type="ECO:0000256" key="3">
    <source>
        <dbReference type="ARBA" id="ARBA00022448"/>
    </source>
</evidence>
<evidence type="ECO:0000256" key="2">
    <source>
        <dbReference type="ARBA" id="ARBA00005695"/>
    </source>
</evidence>
<dbReference type="GO" id="GO:0015833">
    <property type="term" value="P:peptide transport"/>
    <property type="evidence" value="ECO:0007669"/>
    <property type="project" value="TreeGrafter"/>
</dbReference>
<dbReference type="InterPro" id="IPR039424">
    <property type="entry name" value="SBP_5"/>
</dbReference>
<dbReference type="Pfam" id="PF00496">
    <property type="entry name" value="SBP_bac_5"/>
    <property type="match status" value="1"/>
</dbReference>
<dbReference type="PANTHER" id="PTHR30290:SF10">
    <property type="entry name" value="PERIPLASMIC OLIGOPEPTIDE-BINDING PROTEIN-RELATED"/>
    <property type="match status" value="1"/>
</dbReference>
<dbReference type="FunFam" id="3.10.105.10:FF:000001">
    <property type="entry name" value="Oligopeptide ABC transporter, oligopeptide-binding protein"/>
    <property type="match status" value="1"/>
</dbReference>
<reference evidence="7 8" key="1">
    <citation type="submission" date="2019-03" db="EMBL/GenBank/DDBJ databases">
        <title>Genomic Encyclopedia of Type Strains, Phase III (KMG-III): the genomes of soil and plant-associated and newly described type strains.</title>
        <authorList>
            <person name="Whitman W."/>
        </authorList>
    </citation>
    <scope>NUCLEOTIDE SEQUENCE [LARGE SCALE GENOMIC DNA]</scope>
    <source>
        <strain evidence="7 8">CECT 7378</strain>
    </source>
</reference>
<organism evidence="7 8">
    <name type="scientific">Marinomonas balearica</name>
    <dbReference type="NCBI Taxonomy" id="491947"/>
    <lineage>
        <taxon>Bacteria</taxon>
        <taxon>Pseudomonadati</taxon>
        <taxon>Pseudomonadota</taxon>
        <taxon>Gammaproteobacteria</taxon>
        <taxon>Oceanospirillales</taxon>
        <taxon>Oceanospirillaceae</taxon>
        <taxon>Marinomonas</taxon>
    </lineage>
</organism>
<comment type="subcellular location">
    <subcellularLocation>
        <location evidence="1">Cell envelope</location>
    </subcellularLocation>
</comment>
<evidence type="ECO:0000313" key="7">
    <source>
        <dbReference type="EMBL" id="TDO97503.1"/>
    </source>
</evidence>
<dbReference type="Gene3D" id="3.10.105.10">
    <property type="entry name" value="Dipeptide-binding Protein, Domain 3"/>
    <property type="match status" value="1"/>
</dbReference>
<proteinExistence type="inferred from homology"/>